<dbReference type="SUPFAM" id="SSF51206">
    <property type="entry name" value="cAMP-binding domain-like"/>
    <property type="match status" value="1"/>
</dbReference>
<feature type="domain" description="Cyclic nucleotide-binding" evidence="1">
    <location>
        <begin position="16"/>
        <end position="125"/>
    </location>
</feature>
<evidence type="ECO:0000313" key="3">
    <source>
        <dbReference type="Proteomes" id="UP000177925"/>
    </source>
</evidence>
<name>A0A1F6TFT6_9PROT</name>
<dbReference type="InterPro" id="IPR000595">
    <property type="entry name" value="cNMP-bd_dom"/>
</dbReference>
<protein>
    <recommendedName>
        <fullName evidence="1">Cyclic nucleotide-binding domain-containing protein</fullName>
    </recommendedName>
</protein>
<dbReference type="InterPro" id="IPR014710">
    <property type="entry name" value="RmlC-like_jellyroll"/>
</dbReference>
<dbReference type="AlphaFoldDB" id="A0A1F6TFT6"/>
<dbReference type="PANTHER" id="PTHR24567:SF74">
    <property type="entry name" value="HTH-TYPE TRANSCRIPTIONAL REGULATOR ARCR"/>
    <property type="match status" value="1"/>
</dbReference>
<organism evidence="2 3">
    <name type="scientific">Candidatus Muproteobacteria bacterium RBG_16_64_11</name>
    <dbReference type="NCBI Taxonomy" id="1817758"/>
    <lineage>
        <taxon>Bacteria</taxon>
        <taxon>Pseudomonadati</taxon>
        <taxon>Pseudomonadota</taxon>
        <taxon>Candidatus Muproteobacteria</taxon>
    </lineage>
</organism>
<dbReference type="SMART" id="SM00100">
    <property type="entry name" value="cNMP"/>
    <property type="match status" value="1"/>
</dbReference>
<dbReference type="Gene3D" id="2.60.120.10">
    <property type="entry name" value="Jelly Rolls"/>
    <property type="match status" value="1"/>
</dbReference>
<dbReference type="STRING" id="1817758.A2150_03115"/>
<proteinExistence type="predicted"/>
<dbReference type="PROSITE" id="PS50042">
    <property type="entry name" value="CNMP_BINDING_3"/>
    <property type="match status" value="1"/>
</dbReference>
<evidence type="ECO:0000259" key="1">
    <source>
        <dbReference type="PROSITE" id="PS50042"/>
    </source>
</evidence>
<dbReference type="PRINTS" id="PR00103">
    <property type="entry name" value="CAMPKINASE"/>
</dbReference>
<dbReference type="GO" id="GO:0005829">
    <property type="term" value="C:cytosol"/>
    <property type="evidence" value="ECO:0007669"/>
    <property type="project" value="TreeGrafter"/>
</dbReference>
<dbReference type="InterPro" id="IPR018490">
    <property type="entry name" value="cNMP-bd_dom_sf"/>
</dbReference>
<dbReference type="Proteomes" id="UP000177925">
    <property type="component" value="Unassembled WGS sequence"/>
</dbReference>
<dbReference type="Pfam" id="PF00027">
    <property type="entry name" value="cNMP_binding"/>
    <property type="match status" value="1"/>
</dbReference>
<dbReference type="PANTHER" id="PTHR24567">
    <property type="entry name" value="CRP FAMILY TRANSCRIPTIONAL REGULATORY PROTEIN"/>
    <property type="match status" value="1"/>
</dbReference>
<sequence length="147" mass="16616">MADLFDRILMLRKSALFAHVTTEDLRVVAQELTEEMYFSGDRVFDINEQGDHMYIVESGRVGVSLDPDPAARTFVAEIGPGECFGEMNIFDELPRSATVHVLEDTKLLSLEKSKLRGLIMRYPELSLGLLRGLSMRLRATNIVVNRK</sequence>
<dbReference type="InterPro" id="IPR050397">
    <property type="entry name" value="Env_Response_Regulators"/>
</dbReference>
<evidence type="ECO:0000313" key="2">
    <source>
        <dbReference type="EMBL" id="OGI44007.1"/>
    </source>
</evidence>
<reference evidence="2 3" key="1">
    <citation type="journal article" date="2016" name="Nat. Commun.">
        <title>Thousands of microbial genomes shed light on interconnected biogeochemical processes in an aquifer system.</title>
        <authorList>
            <person name="Anantharaman K."/>
            <person name="Brown C.T."/>
            <person name="Hug L.A."/>
            <person name="Sharon I."/>
            <person name="Castelle C.J."/>
            <person name="Probst A.J."/>
            <person name="Thomas B.C."/>
            <person name="Singh A."/>
            <person name="Wilkins M.J."/>
            <person name="Karaoz U."/>
            <person name="Brodie E.L."/>
            <person name="Williams K.H."/>
            <person name="Hubbard S.S."/>
            <person name="Banfield J.F."/>
        </authorList>
    </citation>
    <scope>NUCLEOTIDE SEQUENCE [LARGE SCALE GENOMIC DNA]</scope>
</reference>
<dbReference type="EMBL" id="MFSS01000030">
    <property type="protein sequence ID" value="OGI44007.1"/>
    <property type="molecule type" value="Genomic_DNA"/>
</dbReference>
<comment type="caution">
    <text evidence="2">The sequence shown here is derived from an EMBL/GenBank/DDBJ whole genome shotgun (WGS) entry which is preliminary data.</text>
</comment>
<accession>A0A1F6TFT6</accession>
<gene>
    <name evidence="2" type="ORF">A2150_03115</name>
</gene>
<dbReference type="CDD" id="cd00038">
    <property type="entry name" value="CAP_ED"/>
    <property type="match status" value="1"/>
</dbReference>
<dbReference type="GO" id="GO:0003700">
    <property type="term" value="F:DNA-binding transcription factor activity"/>
    <property type="evidence" value="ECO:0007669"/>
    <property type="project" value="TreeGrafter"/>
</dbReference>